<evidence type="ECO:0000313" key="4">
    <source>
        <dbReference type="Proteomes" id="UP000070054"/>
    </source>
</evidence>
<evidence type="ECO:0000313" key="3">
    <source>
        <dbReference type="EMBL" id="KXH46450.1"/>
    </source>
</evidence>
<dbReference type="AlphaFoldDB" id="A0A135TE94"/>
<organism evidence="3 4">
    <name type="scientific">Colletotrichum nymphaeae SA-01</name>
    <dbReference type="NCBI Taxonomy" id="1460502"/>
    <lineage>
        <taxon>Eukaryota</taxon>
        <taxon>Fungi</taxon>
        <taxon>Dikarya</taxon>
        <taxon>Ascomycota</taxon>
        <taxon>Pezizomycotina</taxon>
        <taxon>Sordariomycetes</taxon>
        <taxon>Hypocreomycetidae</taxon>
        <taxon>Glomerellales</taxon>
        <taxon>Glomerellaceae</taxon>
        <taxon>Colletotrichum</taxon>
        <taxon>Colletotrichum acutatum species complex</taxon>
    </lineage>
</organism>
<protein>
    <recommendedName>
        <fullName evidence="5">C6 transcription factor</fullName>
    </recommendedName>
</protein>
<name>A0A135TE94_9PEZI</name>
<dbReference type="InterPro" id="IPR021858">
    <property type="entry name" value="Fun_TF"/>
</dbReference>
<keyword evidence="4" id="KW-1185">Reference proteome</keyword>
<feature type="compositionally biased region" description="Basic residues" evidence="2">
    <location>
        <begin position="22"/>
        <end position="39"/>
    </location>
</feature>
<evidence type="ECO:0000256" key="1">
    <source>
        <dbReference type="ARBA" id="ARBA00023242"/>
    </source>
</evidence>
<gene>
    <name evidence="3" type="ORF">CNYM01_08480</name>
</gene>
<accession>A0A135TE94</accession>
<sequence length="580" mass="64089">MDRGPLEREKAESIKLEILRSGTRRKRHRALSTTSHKRPSTSSEVLIDGETLAASRSEPITETPQQSDQTPAIILDCHFIPDDNLLSGLLTGSNNLGNDLDDISFDHNAIDEASVASSIAFSGNGSDSEKGLMFSVFPHWNTGCNNSVRSLTGAHAVDACDQESHIGFSMEASRQFFSNNSVARAATPTSRELDKPDLMDKSTSFEDAVLLSRYLRRTIRTQFPFSSEGEPDFRRWIGCLLHVSEHVAQITLILSRTLSSGIPDQELNHGSTRHLSQAMSVAKTLPSPTSTLSLLDIEVKRTNVLIASSSYSDELGACQDIASQVLQVQATSARQCLSQLLWFDIIGMISAGSETNLGIDHKSLLESEAVDMAQISGCPNLVGKCLLEIFALNHWKRREEEHRRLSIIEMAQRGNRILESLTDCLDELSACQISTTTASLLDTREFERLELGNMMNIVGLVFVRAASIYLYAVLSGPNRSLAEIQRELKAMLKELEDIAGKGLLGHVSWPICVAGCLAGDQDWNDLRCMVLAMPRSVRKAFETCERALQLAEVFRTVGEFDQSHLWTDVALSRDMMFLLL</sequence>
<dbReference type="Proteomes" id="UP000070054">
    <property type="component" value="Unassembled WGS sequence"/>
</dbReference>
<feature type="compositionally biased region" description="Basic and acidic residues" evidence="2">
    <location>
        <begin position="1"/>
        <end position="18"/>
    </location>
</feature>
<evidence type="ECO:0008006" key="5">
    <source>
        <dbReference type="Google" id="ProtNLM"/>
    </source>
</evidence>
<dbReference type="Pfam" id="PF11951">
    <property type="entry name" value="Fungal_trans_2"/>
    <property type="match status" value="1"/>
</dbReference>
<keyword evidence="1" id="KW-0539">Nucleus</keyword>
<dbReference type="EMBL" id="JEMN01001146">
    <property type="protein sequence ID" value="KXH46450.1"/>
    <property type="molecule type" value="Genomic_DNA"/>
</dbReference>
<feature type="region of interest" description="Disordered" evidence="2">
    <location>
        <begin position="1"/>
        <end position="44"/>
    </location>
</feature>
<evidence type="ECO:0000256" key="2">
    <source>
        <dbReference type="SAM" id="MobiDB-lite"/>
    </source>
</evidence>
<reference evidence="3 4" key="1">
    <citation type="submission" date="2014-02" db="EMBL/GenBank/DDBJ databases">
        <title>The genome sequence of Colletotrichum nymphaeae SA-01.</title>
        <authorList>
            <person name="Baroncelli R."/>
            <person name="Thon M.R."/>
        </authorList>
    </citation>
    <scope>NUCLEOTIDE SEQUENCE [LARGE SCALE GENOMIC DNA]</scope>
    <source>
        <strain evidence="3 4">SA-01</strain>
    </source>
</reference>
<proteinExistence type="predicted"/>
<comment type="caution">
    <text evidence="3">The sequence shown here is derived from an EMBL/GenBank/DDBJ whole genome shotgun (WGS) entry which is preliminary data.</text>
</comment>